<dbReference type="SUPFAM" id="SSF49464">
    <property type="entry name" value="Carboxypeptidase regulatory domain-like"/>
    <property type="match status" value="1"/>
</dbReference>
<evidence type="ECO:0000313" key="3">
    <source>
        <dbReference type="Proteomes" id="UP000230903"/>
    </source>
</evidence>
<dbReference type="Proteomes" id="UP000230903">
    <property type="component" value="Unassembled WGS sequence"/>
</dbReference>
<dbReference type="Pfam" id="PF07963">
    <property type="entry name" value="N_methyl"/>
    <property type="match status" value="1"/>
</dbReference>
<organism evidence="2 3">
    <name type="scientific">Candidatus Harrisonbacteria bacterium CG10_big_fil_rev_8_21_14_0_10_45_28</name>
    <dbReference type="NCBI Taxonomy" id="1974586"/>
    <lineage>
        <taxon>Bacteria</taxon>
        <taxon>Candidatus Harrisoniibacteriota</taxon>
    </lineage>
</organism>
<comment type="caution">
    <text evidence="2">The sequence shown here is derived from an EMBL/GenBank/DDBJ whole genome shotgun (WGS) entry which is preliminary data.</text>
</comment>
<name>A0A2H0UNV6_9BACT</name>
<keyword evidence="1" id="KW-0812">Transmembrane</keyword>
<reference evidence="3" key="1">
    <citation type="submission" date="2017-09" db="EMBL/GenBank/DDBJ databases">
        <title>Depth-based differentiation of microbial function through sediment-hosted aquifers and enrichment of novel symbionts in the deep terrestrial subsurface.</title>
        <authorList>
            <person name="Probst A.J."/>
            <person name="Ladd B."/>
            <person name="Jarett J.K."/>
            <person name="Geller-Mcgrath D.E."/>
            <person name="Sieber C.M.K."/>
            <person name="Emerson J.B."/>
            <person name="Anantharaman K."/>
            <person name="Thomas B.C."/>
            <person name="Malmstrom R."/>
            <person name="Stieglmeier M."/>
            <person name="Klingl A."/>
            <person name="Woyke T."/>
            <person name="Ryan C.M."/>
            <person name="Banfield J.F."/>
        </authorList>
    </citation>
    <scope>NUCLEOTIDE SEQUENCE [LARGE SCALE GENOMIC DNA]</scope>
</reference>
<dbReference type="InterPro" id="IPR012902">
    <property type="entry name" value="N_methyl_site"/>
</dbReference>
<dbReference type="InterPro" id="IPR008969">
    <property type="entry name" value="CarboxyPept-like_regulatory"/>
</dbReference>
<keyword evidence="1" id="KW-0472">Membrane</keyword>
<feature type="transmembrane region" description="Helical" evidence="1">
    <location>
        <begin position="12"/>
        <end position="33"/>
    </location>
</feature>
<evidence type="ECO:0000313" key="2">
    <source>
        <dbReference type="EMBL" id="PIR88088.1"/>
    </source>
</evidence>
<gene>
    <name evidence="2" type="ORF">COU10_01155</name>
</gene>
<accession>A0A2H0UNV6</accession>
<evidence type="ECO:0008006" key="4">
    <source>
        <dbReference type="Google" id="ProtNLM"/>
    </source>
</evidence>
<keyword evidence="1" id="KW-1133">Transmembrane helix</keyword>
<dbReference type="EMBL" id="PFBC01000017">
    <property type="protein sequence ID" value="PIR88088.1"/>
    <property type="molecule type" value="Genomic_DNA"/>
</dbReference>
<evidence type="ECO:0000256" key="1">
    <source>
        <dbReference type="SAM" id="Phobius"/>
    </source>
</evidence>
<dbReference type="NCBIfam" id="TIGR02532">
    <property type="entry name" value="IV_pilin_GFxxxE"/>
    <property type="match status" value="1"/>
</dbReference>
<proteinExistence type="predicted"/>
<protein>
    <recommendedName>
        <fullName evidence="4">Carboxypeptidase regulatory-like domain-containing protein</fullName>
    </recommendedName>
</protein>
<dbReference type="AlphaFoldDB" id="A0A2H0UNV6"/>
<sequence length="592" mass="64148">MENKTYNLGFSLIEVLIAMSVFLVISFGIYFSFANVLEVVQRTEDKTLARALLDREIENLRSLAYEEIGVEGGYPAGILPASRELIYENKQFTINAYVRNVDDPFDGVTGGSPNDTAPADYKVVELQISCANCLNFISTGITTWVGPEGLETASNNGSLFIHVFDANGVVVAGASVVVVNNALNPTITIYDSTDNQGNLKLVDVPPSINGYEIYVSKSGYSSAQTYEPGEASNPNPVLPHATVATQNVTELSLAIDKVSTVNVRTQDFFCDDVGGVKLALTGERLIGSGPDVLLTEKTIETETDGELVLGDLTWDKYTFLDMTSGYDMAGSWLNNSLVVDPDTKQNLFLTLHPDEGNALLVRVVDETTGELLGGQSLVGLSKIGFSDSRLTGQWQISQTDWSSNDYYSQDGNIESEAVPGEISLVEIAPGTYASSTNSWLISKIYEFGTSTTEFNSISWEGVEPAQAGQAPIKFQVASNDDLGTWTYVGPDGTGSTYFTSSGTALGDYHDGNRYLRYRVFLNTENVNYTPILEEVSLNFSSGCVPSSQSFWPDLSTGTYNIIVTKSGYLTATSTVDASFGWQQAVVEMTIDE</sequence>